<feature type="compositionally biased region" description="Gly residues" evidence="1">
    <location>
        <begin position="60"/>
        <end position="74"/>
    </location>
</feature>
<dbReference type="OrthoDB" id="548337at2759"/>
<proteinExistence type="predicted"/>
<dbReference type="Proteomes" id="UP000001058">
    <property type="component" value="Unassembled WGS sequence"/>
</dbReference>
<feature type="region of interest" description="Disordered" evidence="1">
    <location>
        <begin position="206"/>
        <end position="245"/>
    </location>
</feature>
<dbReference type="InterPro" id="IPR005527">
    <property type="entry name" value="MinE"/>
</dbReference>
<organism evidence="3">
    <name type="scientific">Volvox carteri f. nagariensis</name>
    <dbReference type="NCBI Taxonomy" id="3068"/>
    <lineage>
        <taxon>Eukaryota</taxon>
        <taxon>Viridiplantae</taxon>
        <taxon>Chlorophyta</taxon>
        <taxon>core chlorophytes</taxon>
        <taxon>Chlorophyceae</taxon>
        <taxon>CS clade</taxon>
        <taxon>Chlamydomonadales</taxon>
        <taxon>Volvocaceae</taxon>
        <taxon>Volvox</taxon>
    </lineage>
</organism>
<sequence>MQLHPPTAITANAGGGVVTPRSIRYMVADPRPEPHARRRYPSSPLSKLADGLGQLLTPGAHGGGGVGAGGGDGEGSSTVTGLSAKEVVLNRLQMVLIADRCGVSPEDLLEMKAQTLTALAEYMGKDLEEDVEQLEVQVSALKPNGEKVTMTIGFAAMLADEQLRDPIQYHYEFEDDDDYFFPEEDDGRVADIAEPPSSAPKAIWGGVAAQQKQQQQLQRQHAASRGGAAAAAGAGAGAGEGGTCY</sequence>
<dbReference type="AlphaFoldDB" id="D8UBL2"/>
<evidence type="ECO:0000313" key="2">
    <source>
        <dbReference type="EMBL" id="EFJ42841.1"/>
    </source>
</evidence>
<protein>
    <submittedName>
        <fullName evidence="2">Uncharacterized protein</fullName>
    </submittedName>
</protein>
<dbReference type="InParanoid" id="D8UBL2"/>
<dbReference type="RefSeq" id="XP_002956101.1">
    <property type="nucleotide sequence ID" value="XM_002956055.1"/>
</dbReference>
<evidence type="ECO:0000313" key="3">
    <source>
        <dbReference type="Proteomes" id="UP000001058"/>
    </source>
</evidence>
<feature type="compositionally biased region" description="Gly residues" evidence="1">
    <location>
        <begin position="234"/>
        <end position="245"/>
    </location>
</feature>
<dbReference type="EMBL" id="GL378378">
    <property type="protein sequence ID" value="EFJ42841.1"/>
    <property type="molecule type" value="Genomic_DNA"/>
</dbReference>
<dbReference type="GO" id="GO:0051301">
    <property type="term" value="P:cell division"/>
    <property type="evidence" value="ECO:0007669"/>
    <property type="project" value="InterPro"/>
</dbReference>
<gene>
    <name evidence="2" type="ORF">VOLCADRAFT_96990</name>
</gene>
<reference evidence="2 3" key="1">
    <citation type="journal article" date="2010" name="Science">
        <title>Genomic analysis of organismal complexity in the multicellular green alga Volvox carteri.</title>
        <authorList>
            <person name="Prochnik S.E."/>
            <person name="Umen J."/>
            <person name="Nedelcu A.M."/>
            <person name="Hallmann A."/>
            <person name="Miller S.M."/>
            <person name="Nishii I."/>
            <person name="Ferris P."/>
            <person name="Kuo A."/>
            <person name="Mitros T."/>
            <person name="Fritz-Laylin L.K."/>
            <person name="Hellsten U."/>
            <person name="Chapman J."/>
            <person name="Simakov O."/>
            <person name="Rensing S.A."/>
            <person name="Terry A."/>
            <person name="Pangilinan J."/>
            <person name="Kapitonov V."/>
            <person name="Jurka J."/>
            <person name="Salamov A."/>
            <person name="Shapiro H."/>
            <person name="Schmutz J."/>
            <person name="Grimwood J."/>
            <person name="Lindquist E."/>
            <person name="Lucas S."/>
            <person name="Grigoriev I.V."/>
            <person name="Schmitt R."/>
            <person name="Kirk D."/>
            <person name="Rokhsar D.S."/>
        </authorList>
    </citation>
    <scope>NUCLEOTIDE SEQUENCE [LARGE SCALE GENOMIC DNA]</scope>
    <source>
        <strain evidence="3">f. Nagariensis / Eve</strain>
    </source>
</reference>
<dbReference type="GeneID" id="9618948"/>
<feature type="compositionally biased region" description="Low complexity" evidence="1">
    <location>
        <begin position="208"/>
        <end position="233"/>
    </location>
</feature>
<evidence type="ECO:0000256" key="1">
    <source>
        <dbReference type="SAM" id="MobiDB-lite"/>
    </source>
</evidence>
<dbReference type="Pfam" id="PF03776">
    <property type="entry name" value="MinE"/>
    <property type="match status" value="1"/>
</dbReference>
<keyword evidence="3" id="KW-1185">Reference proteome</keyword>
<accession>D8UBL2</accession>
<name>D8UBL2_VOLCA</name>
<feature type="region of interest" description="Disordered" evidence="1">
    <location>
        <begin position="28"/>
        <end position="79"/>
    </location>
</feature>
<dbReference type="KEGG" id="vcn:VOLCADRAFT_96990"/>